<evidence type="ECO:0000256" key="6">
    <source>
        <dbReference type="ARBA" id="ARBA00034687"/>
    </source>
</evidence>
<dbReference type="PANTHER" id="PTHR13072">
    <property type="entry name" value="DYNACTIN 6"/>
    <property type="match status" value="1"/>
</dbReference>
<reference evidence="8" key="1">
    <citation type="journal article" date="2020" name="Stud. Mycol.">
        <title>101 Dothideomycetes genomes: a test case for predicting lifestyles and emergence of pathogens.</title>
        <authorList>
            <person name="Haridas S."/>
            <person name="Albert R."/>
            <person name="Binder M."/>
            <person name="Bloem J."/>
            <person name="Labutti K."/>
            <person name="Salamov A."/>
            <person name="Andreopoulos B."/>
            <person name="Baker S."/>
            <person name="Barry K."/>
            <person name="Bills G."/>
            <person name="Bluhm B."/>
            <person name="Cannon C."/>
            <person name="Castanera R."/>
            <person name="Culley D."/>
            <person name="Daum C."/>
            <person name="Ezra D."/>
            <person name="Gonzalez J."/>
            <person name="Henrissat B."/>
            <person name="Kuo A."/>
            <person name="Liang C."/>
            <person name="Lipzen A."/>
            <person name="Lutzoni F."/>
            <person name="Magnuson J."/>
            <person name="Mondo S."/>
            <person name="Nolan M."/>
            <person name="Ohm R."/>
            <person name="Pangilinan J."/>
            <person name="Park H.-J."/>
            <person name="Ramirez L."/>
            <person name="Alfaro M."/>
            <person name="Sun H."/>
            <person name="Tritt A."/>
            <person name="Yoshinaga Y."/>
            <person name="Zwiers L.-H."/>
            <person name="Turgeon B."/>
            <person name="Goodwin S."/>
            <person name="Spatafora J."/>
            <person name="Crous P."/>
            <person name="Grigoriev I."/>
        </authorList>
    </citation>
    <scope>NUCLEOTIDE SEQUENCE</scope>
    <source>
        <strain evidence="8">CBS 115976</strain>
    </source>
</reference>
<evidence type="ECO:0000256" key="5">
    <source>
        <dbReference type="ARBA" id="ARBA00023212"/>
    </source>
</evidence>
<comment type="similarity">
    <text evidence="2">Belongs to the dynactin subunits 5/6 family. Dynactin subunit 6 subfamily.</text>
</comment>
<dbReference type="GO" id="GO:0007052">
    <property type="term" value="P:mitotic spindle organization"/>
    <property type="evidence" value="ECO:0007669"/>
    <property type="project" value="TreeGrafter"/>
</dbReference>
<evidence type="ECO:0000313" key="8">
    <source>
        <dbReference type="EMBL" id="KAF2675029.1"/>
    </source>
</evidence>
<keyword evidence="4" id="KW-0963">Cytoplasm</keyword>
<dbReference type="AlphaFoldDB" id="A0A6A6URS7"/>
<proteinExistence type="inferred from homology"/>
<dbReference type="Proteomes" id="UP000799302">
    <property type="component" value="Unassembled WGS sequence"/>
</dbReference>
<dbReference type="EMBL" id="MU004230">
    <property type="protein sequence ID" value="KAF2675029.1"/>
    <property type="molecule type" value="Genomic_DNA"/>
</dbReference>
<comment type="subcellular location">
    <subcellularLocation>
        <location evidence="1">Cytoplasm</location>
        <location evidence="1">Cytoskeleton</location>
    </subcellularLocation>
</comment>
<dbReference type="Gene3D" id="2.160.10.10">
    <property type="entry name" value="Hexapeptide repeat proteins"/>
    <property type="match status" value="1"/>
</dbReference>
<evidence type="ECO:0000256" key="4">
    <source>
        <dbReference type="ARBA" id="ARBA00022490"/>
    </source>
</evidence>
<gene>
    <name evidence="8" type="ORF">BT63DRAFT_420267</name>
</gene>
<organism evidence="8 9">
    <name type="scientific">Microthyrium microscopicum</name>
    <dbReference type="NCBI Taxonomy" id="703497"/>
    <lineage>
        <taxon>Eukaryota</taxon>
        <taxon>Fungi</taxon>
        <taxon>Dikarya</taxon>
        <taxon>Ascomycota</taxon>
        <taxon>Pezizomycotina</taxon>
        <taxon>Dothideomycetes</taxon>
        <taxon>Dothideomycetes incertae sedis</taxon>
        <taxon>Microthyriales</taxon>
        <taxon>Microthyriaceae</taxon>
        <taxon>Microthyrium</taxon>
    </lineage>
</organism>
<dbReference type="OrthoDB" id="2355at2759"/>
<name>A0A6A6URS7_9PEZI</name>
<dbReference type="InterPro" id="IPR011004">
    <property type="entry name" value="Trimer_LpxA-like_sf"/>
</dbReference>
<evidence type="ECO:0000256" key="2">
    <source>
        <dbReference type="ARBA" id="ARBA00007719"/>
    </source>
</evidence>
<protein>
    <recommendedName>
        <fullName evidence="3">Dynactin subunit 6</fullName>
    </recommendedName>
</protein>
<comment type="function">
    <text evidence="6">Part of the dynactin complex that activates the molecular motor dynein for ultra-processive transport along microtubules.</text>
</comment>
<accession>A0A6A6URS7</accession>
<feature type="region of interest" description="Disordered" evidence="7">
    <location>
        <begin position="1"/>
        <end position="25"/>
    </location>
</feature>
<evidence type="ECO:0000313" key="9">
    <source>
        <dbReference type="Proteomes" id="UP000799302"/>
    </source>
</evidence>
<dbReference type="SUPFAM" id="SSF51161">
    <property type="entry name" value="Trimeric LpxA-like enzymes"/>
    <property type="match status" value="1"/>
</dbReference>
<evidence type="ECO:0000256" key="1">
    <source>
        <dbReference type="ARBA" id="ARBA00004245"/>
    </source>
</evidence>
<dbReference type="GO" id="GO:0070840">
    <property type="term" value="F:dynein complex binding"/>
    <property type="evidence" value="ECO:0007669"/>
    <property type="project" value="TreeGrafter"/>
</dbReference>
<evidence type="ECO:0000256" key="3">
    <source>
        <dbReference type="ARBA" id="ARBA00016573"/>
    </source>
</evidence>
<dbReference type="PANTHER" id="PTHR13072:SF0">
    <property type="entry name" value="DYNACTIN SUBUNIT 6"/>
    <property type="match status" value="1"/>
</dbReference>
<dbReference type="GO" id="GO:0005869">
    <property type="term" value="C:dynactin complex"/>
    <property type="evidence" value="ECO:0007669"/>
    <property type="project" value="InterPro"/>
</dbReference>
<keyword evidence="5" id="KW-0206">Cytoskeleton</keyword>
<evidence type="ECO:0000256" key="7">
    <source>
        <dbReference type="SAM" id="MobiDB-lite"/>
    </source>
</evidence>
<keyword evidence="9" id="KW-1185">Reference proteome</keyword>
<feature type="compositionally biased region" description="Polar residues" evidence="7">
    <location>
        <begin position="9"/>
        <end position="19"/>
    </location>
</feature>
<dbReference type="InterPro" id="IPR027777">
    <property type="entry name" value="DCTN6"/>
</dbReference>
<sequence>MSDPKRTSRSAPSKRTSLLPSAPKPPCKIDPAATIASSTVLAGIHPITIAAHAVLHPHARIVSAEGPVTIGEGCIVFEKATIGPLAPSTSTESATITAPPSTILGKNVTISTGVTIEGCAIGDGCVIEPYARIGQGAKVGRYCKVVAYGEVPKGAKVDDYTVVYGKGKRRVDRTMKEWGEMRELKEAVHERQVRGYQGLIPSNIAKWS</sequence>